<gene>
    <name evidence="3" type="ORF">EV421DRAFT_1501933</name>
</gene>
<evidence type="ECO:0000256" key="1">
    <source>
        <dbReference type="SAM" id="MobiDB-lite"/>
    </source>
</evidence>
<feature type="region of interest" description="Disordered" evidence="1">
    <location>
        <begin position="113"/>
        <end position="175"/>
    </location>
</feature>
<comment type="caution">
    <text evidence="3">The sequence shown here is derived from an EMBL/GenBank/DDBJ whole genome shotgun (WGS) entry which is preliminary data.</text>
</comment>
<organism evidence="3 4">
    <name type="scientific">Armillaria borealis</name>
    <dbReference type="NCBI Taxonomy" id="47425"/>
    <lineage>
        <taxon>Eukaryota</taxon>
        <taxon>Fungi</taxon>
        <taxon>Dikarya</taxon>
        <taxon>Basidiomycota</taxon>
        <taxon>Agaricomycotina</taxon>
        <taxon>Agaricomycetes</taxon>
        <taxon>Agaricomycetidae</taxon>
        <taxon>Agaricales</taxon>
        <taxon>Marasmiineae</taxon>
        <taxon>Physalacriaceae</taxon>
        <taxon>Armillaria</taxon>
    </lineage>
</organism>
<dbReference type="AlphaFoldDB" id="A0AA39IZB8"/>
<dbReference type="Proteomes" id="UP001175226">
    <property type="component" value="Unassembled WGS sequence"/>
</dbReference>
<accession>A0AA39IZB8</accession>
<feature type="compositionally biased region" description="Basic and acidic residues" evidence="1">
    <location>
        <begin position="121"/>
        <end position="142"/>
    </location>
</feature>
<dbReference type="EMBL" id="JAUEPT010000094">
    <property type="protein sequence ID" value="KAK0432446.1"/>
    <property type="molecule type" value="Genomic_DNA"/>
</dbReference>
<evidence type="ECO:0000313" key="4">
    <source>
        <dbReference type="Proteomes" id="UP001175226"/>
    </source>
</evidence>
<reference evidence="3" key="1">
    <citation type="submission" date="2023-06" db="EMBL/GenBank/DDBJ databases">
        <authorList>
            <consortium name="Lawrence Berkeley National Laboratory"/>
            <person name="Ahrendt S."/>
            <person name="Sahu N."/>
            <person name="Indic B."/>
            <person name="Wong-Bajracharya J."/>
            <person name="Merenyi Z."/>
            <person name="Ke H.-M."/>
            <person name="Monk M."/>
            <person name="Kocsube S."/>
            <person name="Drula E."/>
            <person name="Lipzen A."/>
            <person name="Balint B."/>
            <person name="Henrissat B."/>
            <person name="Andreopoulos B."/>
            <person name="Martin F.M."/>
            <person name="Harder C.B."/>
            <person name="Rigling D."/>
            <person name="Ford K.L."/>
            <person name="Foster G.D."/>
            <person name="Pangilinan J."/>
            <person name="Papanicolaou A."/>
            <person name="Barry K."/>
            <person name="LaButti K."/>
            <person name="Viragh M."/>
            <person name="Koriabine M."/>
            <person name="Yan M."/>
            <person name="Riley R."/>
            <person name="Champramary S."/>
            <person name="Plett K.L."/>
            <person name="Tsai I.J."/>
            <person name="Slot J."/>
            <person name="Sipos G."/>
            <person name="Plett J."/>
            <person name="Nagy L.G."/>
            <person name="Grigoriev I.V."/>
        </authorList>
    </citation>
    <scope>NUCLEOTIDE SEQUENCE</scope>
    <source>
        <strain evidence="3">FPL87.14</strain>
    </source>
</reference>
<sequence length="202" mass="21207">MLFLLLSLSFALWTLCVSALKISAPDHALQNQSVTVKLTFSPSDPPSFFLTRLLIDGSPQVSRNVTSITGFTANTAVNITFHHTGTFRVLAYNVSEPKNLNVSSSPYFLAKSQEVQVQEPKSGDDKQHNGHNGHGNEDDGHRGNGSSGGSGSTQTVNAVPLASPASSNTSLDDSSALARASPPALAFCVLLGLLLLLTSGSI</sequence>
<feature type="signal peptide" evidence="2">
    <location>
        <begin position="1"/>
        <end position="19"/>
    </location>
</feature>
<keyword evidence="2" id="KW-0732">Signal</keyword>
<protein>
    <submittedName>
        <fullName evidence="3">Uncharacterized protein</fullName>
    </submittedName>
</protein>
<evidence type="ECO:0000256" key="2">
    <source>
        <dbReference type="SAM" id="SignalP"/>
    </source>
</evidence>
<feature type="chain" id="PRO_5041368443" evidence="2">
    <location>
        <begin position="20"/>
        <end position="202"/>
    </location>
</feature>
<evidence type="ECO:0000313" key="3">
    <source>
        <dbReference type="EMBL" id="KAK0432446.1"/>
    </source>
</evidence>
<name>A0AA39IZB8_9AGAR</name>
<proteinExistence type="predicted"/>
<keyword evidence="4" id="KW-1185">Reference proteome</keyword>